<dbReference type="PROSITE" id="PS50110">
    <property type="entry name" value="RESPONSE_REGULATORY"/>
    <property type="match status" value="1"/>
</dbReference>
<organism evidence="9 10">
    <name type="scientific">Aliiglaciecola lipolytica E3</name>
    <dbReference type="NCBI Taxonomy" id="1127673"/>
    <lineage>
        <taxon>Bacteria</taxon>
        <taxon>Pseudomonadati</taxon>
        <taxon>Pseudomonadota</taxon>
        <taxon>Gammaproteobacteria</taxon>
        <taxon>Alteromonadales</taxon>
        <taxon>Alteromonadaceae</taxon>
        <taxon>Aliiglaciecola</taxon>
    </lineage>
</organism>
<dbReference type="STRING" id="1127673.GLIP_2878"/>
<keyword evidence="7" id="KW-0802">TPR repeat</keyword>
<dbReference type="SMART" id="SM00448">
    <property type="entry name" value="REC"/>
    <property type="match status" value="1"/>
</dbReference>
<comment type="caution">
    <text evidence="9">The sequence shown here is derived from an EMBL/GenBank/DDBJ whole genome shotgun (WGS) entry which is preliminary data.</text>
</comment>
<dbReference type="GO" id="GO:0032993">
    <property type="term" value="C:protein-DNA complex"/>
    <property type="evidence" value="ECO:0007669"/>
    <property type="project" value="TreeGrafter"/>
</dbReference>
<dbReference type="GO" id="GO:0005829">
    <property type="term" value="C:cytosol"/>
    <property type="evidence" value="ECO:0007669"/>
    <property type="project" value="TreeGrafter"/>
</dbReference>
<keyword evidence="1" id="KW-0597">Phosphoprotein</keyword>
<keyword evidence="5" id="KW-0804">Transcription</keyword>
<dbReference type="GO" id="GO:0000156">
    <property type="term" value="F:phosphorelay response regulator activity"/>
    <property type="evidence" value="ECO:0007669"/>
    <property type="project" value="TreeGrafter"/>
</dbReference>
<dbReference type="InterPro" id="IPR011990">
    <property type="entry name" value="TPR-like_helical_dom_sf"/>
</dbReference>
<dbReference type="InterPro" id="IPR011006">
    <property type="entry name" value="CheY-like_superfamily"/>
</dbReference>
<comment type="caution">
    <text evidence="6">Lacks conserved residue(s) required for the propagation of feature annotation.</text>
</comment>
<keyword evidence="2" id="KW-0902">Two-component regulatory system</keyword>
<dbReference type="eggNOG" id="COG0457">
    <property type="taxonomic scope" value="Bacteria"/>
</dbReference>
<keyword evidence="4" id="KW-0238">DNA-binding</keyword>
<dbReference type="PANTHER" id="PTHR48111">
    <property type="entry name" value="REGULATOR OF RPOS"/>
    <property type="match status" value="1"/>
</dbReference>
<evidence type="ECO:0000256" key="5">
    <source>
        <dbReference type="ARBA" id="ARBA00023163"/>
    </source>
</evidence>
<evidence type="ECO:0000256" key="1">
    <source>
        <dbReference type="ARBA" id="ARBA00022553"/>
    </source>
</evidence>
<feature type="domain" description="Response regulatory" evidence="8">
    <location>
        <begin position="14"/>
        <end position="133"/>
    </location>
</feature>
<protein>
    <submittedName>
        <fullName evidence="9">Response regulator receiver protein</fullName>
    </submittedName>
</protein>
<evidence type="ECO:0000259" key="8">
    <source>
        <dbReference type="PROSITE" id="PS50110"/>
    </source>
</evidence>
<keyword evidence="10" id="KW-1185">Reference proteome</keyword>
<dbReference type="InterPro" id="IPR001789">
    <property type="entry name" value="Sig_transdc_resp-reg_receiver"/>
</dbReference>
<evidence type="ECO:0000256" key="2">
    <source>
        <dbReference type="ARBA" id="ARBA00023012"/>
    </source>
</evidence>
<evidence type="ECO:0000313" key="10">
    <source>
        <dbReference type="Proteomes" id="UP000006334"/>
    </source>
</evidence>
<dbReference type="Proteomes" id="UP000006334">
    <property type="component" value="Unassembled WGS sequence"/>
</dbReference>
<dbReference type="PANTHER" id="PTHR48111:SF1">
    <property type="entry name" value="TWO-COMPONENT RESPONSE REGULATOR ORR33"/>
    <property type="match status" value="1"/>
</dbReference>
<dbReference type="GO" id="GO:0000976">
    <property type="term" value="F:transcription cis-regulatory region binding"/>
    <property type="evidence" value="ECO:0007669"/>
    <property type="project" value="TreeGrafter"/>
</dbReference>
<dbReference type="SUPFAM" id="SSF48452">
    <property type="entry name" value="TPR-like"/>
    <property type="match status" value="1"/>
</dbReference>
<dbReference type="SMART" id="SM00028">
    <property type="entry name" value="TPR"/>
    <property type="match status" value="3"/>
</dbReference>
<evidence type="ECO:0000256" key="6">
    <source>
        <dbReference type="PROSITE-ProRule" id="PRU00169"/>
    </source>
</evidence>
<dbReference type="eggNOG" id="COG0784">
    <property type="taxonomic scope" value="Bacteria"/>
</dbReference>
<dbReference type="GO" id="GO:0006355">
    <property type="term" value="P:regulation of DNA-templated transcription"/>
    <property type="evidence" value="ECO:0007669"/>
    <property type="project" value="TreeGrafter"/>
</dbReference>
<dbReference type="AlphaFoldDB" id="K6X4E9"/>
<gene>
    <name evidence="9" type="ORF">GLIP_2878</name>
</gene>
<dbReference type="RefSeq" id="WP_008845304.1">
    <property type="nucleotide sequence ID" value="NZ_BAEN01000058.1"/>
</dbReference>
<evidence type="ECO:0000256" key="4">
    <source>
        <dbReference type="ARBA" id="ARBA00023125"/>
    </source>
</evidence>
<feature type="repeat" description="TPR" evidence="7">
    <location>
        <begin position="239"/>
        <end position="272"/>
    </location>
</feature>
<evidence type="ECO:0000256" key="7">
    <source>
        <dbReference type="PROSITE-ProRule" id="PRU00339"/>
    </source>
</evidence>
<name>K6X4E9_9ALTE</name>
<accession>K6X4E9</accession>
<dbReference type="InterPro" id="IPR019734">
    <property type="entry name" value="TPR_rpt"/>
</dbReference>
<dbReference type="SUPFAM" id="SSF52172">
    <property type="entry name" value="CheY-like"/>
    <property type="match status" value="1"/>
</dbReference>
<dbReference type="Pfam" id="PF00072">
    <property type="entry name" value="Response_reg"/>
    <property type="match status" value="1"/>
</dbReference>
<dbReference type="EMBL" id="BAEN01000058">
    <property type="protein sequence ID" value="GAC15499.1"/>
    <property type="molecule type" value="Genomic_DNA"/>
</dbReference>
<keyword evidence="3" id="KW-0805">Transcription regulation</keyword>
<dbReference type="Gene3D" id="1.25.40.10">
    <property type="entry name" value="Tetratricopeptide repeat domain"/>
    <property type="match status" value="1"/>
</dbReference>
<proteinExistence type="predicted"/>
<dbReference type="InterPro" id="IPR039420">
    <property type="entry name" value="WalR-like"/>
</dbReference>
<dbReference type="PROSITE" id="PS50005">
    <property type="entry name" value="TPR"/>
    <property type="match status" value="1"/>
</dbReference>
<evidence type="ECO:0000313" key="9">
    <source>
        <dbReference type="EMBL" id="GAC15499.1"/>
    </source>
</evidence>
<reference evidence="9 10" key="1">
    <citation type="journal article" date="2017" name="Antonie Van Leeuwenhoek">
        <title>Rhizobium rhizosphaerae sp. nov., a novel species isolated from rice rhizosphere.</title>
        <authorList>
            <person name="Zhao J.J."/>
            <person name="Zhang J."/>
            <person name="Zhang R.J."/>
            <person name="Zhang C.W."/>
            <person name="Yin H.Q."/>
            <person name="Zhang X.X."/>
        </authorList>
    </citation>
    <scope>NUCLEOTIDE SEQUENCE [LARGE SCALE GENOMIC DNA]</scope>
    <source>
        <strain evidence="9 10">E3</strain>
    </source>
</reference>
<evidence type="ECO:0000256" key="3">
    <source>
        <dbReference type="ARBA" id="ARBA00023015"/>
    </source>
</evidence>
<dbReference type="Gene3D" id="3.40.50.2300">
    <property type="match status" value="1"/>
</dbReference>
<sequence>MIQIPPQKPLNKLNVLVIDGQSLVTDTIKSALTEIGISTCKSAENAFYALRLCEETKFDVVLISFDIRSDKDGFNLLEELRLKGHISKTTMVIFLSADTSMELVNCVVELQPSDFWVKPLDRKKMEKRFTYLFGIKEKLYKLSYCIDKGEYPTAIYFAERQLKDPSLSQYYPMINRLIGESLINLKEYSQAEHFYKELGERYKYGWVQVNLARSLLKQDKMTEALALTDQLLERDDTRFSTYDALAEYYIEKEDYAKGYEIIQEATKLAPRNLDRNKKSWNLARLNHDKKGQYIATMNMAKFAKNSIHDSPDLNLNVIRSAIDLAASLTGEDAAKLITKTERDITFFVQEFGHDSQLKEQLAIINARMLNLKSDKKGAEEIIKNHMHTQSTSSVEDSLDKVKAFHEMGYWEESIRLLDSIKSKIESDSFLGQVINEYLDQESKERTDIRYSPKELGEMASSHYKNKRYEPAYELLLQAFTLAPRNPNMALSILKVMAKLVDEVSFDKNHLACLKKCKNTLDSIALSPNQQKKMDEYLAVIEQQLTSA</sequence>